<feature type="domain" description="Peptidase S9A N-terminal" evidence="9">
    <location>
        <begin position="32"/>
        <end position="433"/>
    </location>
</feature>
<dbReference type="GO" id="GO:0070012">
    <property type="term" value="F:oligopeptidase activity"/>
    <property type="evidence" value="ECO:0007669"/>
    <property type="project" value="TreeGrafter"/>
</dbReference>
<dbReference type="InterPro" id="IPR051167">
    <property type="entry name" value="Prolyl_oligopep/macrocyclase"/>
</dbReference>
<dbReference type="InterPro" id="IPR002471">
    <property type="entry name" value="Pept_S9_AS"/>
</dbReference>
<gene>
    <name evidence="10" type="ORF">C3F09_03685</name>
</gene>
<dbReference type="Gene3D" id="2.130.10.120">
    <property type="entry name" value="Prolyl oligopeptidase, N-terminal domain"/>
    <property type="match status" value="1"/>
</dbReference>
<evidence type="ECO:0000256" key="1">
    <source>
        <dbReference type="ARBA" id="ARBA00001070"/>
    </source>
</evidence>
<dbReference type="Pfam" id="PF00326">
    <property type="entry name" value="Peptidase_S9"/>
    <property type="match status" value="1"/>
</dbReference>
<dbReference type="GO" id="GO:0004252">
    <property type="term" value="F:serine-type endopeptidase activity"/>
    <property type="evidence" value="ECO:0007669"/>
    <property type="project" value="UniProtKB-EC"/>
</dbReference>
<dbReference type="EMBL" id="PQAP01000025">
    <property type="protein sequence ID" value="PWB74648.1"/>
    <property type="molecule type" value="Genomic_DNA"/>
</dbReference>
<evidence type="ECO:0000256" key="6">
    <source>
        <dbReference type="ARBA" id="ARBA00022825"/>
    </source>
</evidence>
<dbReference type="SUPFAM" id="SSF53474">
    <property type="entry name" value="alpha/beta-Hydrolases"/>
    <property type="match status" value="1"/>
</dbReference>
<dbReference type="PRINTS" id="PR00862">
    <property type="entry name" value="PROLIGOPTASE"/>
</dbReference>
<dbReference type="Gene3D" id="3.40.50.1820">
    <property type="entry name" value="alpha/beta hydrolase"/>
    <property type="match status" value="1"/>
</dbReference>
<evidence type="ECO:0000256" key="5">
    <source>
        <dbReference type="ARBA" id="ARBA00022801"/>
    </source>
</evidence>
<feature type="chain" id="PRO_5033011791" description="prolyl oligopeptidase" evidence="7">
    <location>
        <begin position="25"/>
        <end position="707"/>
    </location>
</feature>
<dbReference type="GO" id="GO:0005829">
    <property type="term" value="C:cytosol"/>
    <property type="evidence" value="ECO:0007669"/>
    <property type="project" value="TreeGrafter"/>
</dbReference>
<evidence type="ECO:0000313" key="10">
    <source>
        <dbReference type="EMBL" id="PWB74648.1"/>
    </source>
</evidence>
<reference evidence="10 11" key="1">
    <citation type="journal article" date="2018" name="ISME J.">
        <title>A methanotrophic archaeon couples anaerobic oxidation of methane to Fe(III) reduction.</title>
        <authorList>
            <person name="Cai C."/>
            <person name="Leu A.O."/>
            <person name="Xie G.J."/>
            <person name="Guo J."/>
            <person name="Feng Y."/>
            <person name="Zhao J.X."/>
            <person name="Tyson G.W."/>
            <person name="Yuan Z."/>
            <person name="Hu S."/>
        </authorList>
    </citation>
    <scope>NUCLEOTIDE SEQUENCE [LARGE SCALE GENOMIC DNA]</scope>
    <source>
        <strain evidence="10">FeB_12</strain>
    </source>
</reference>
<dbReference type="InterPro" id="IPR023302">
    <property type="entry name" value="Pept_S9A_N"/>
</dbReference>
<dbReference type="InterPro" id="IPR001375">
    <property type="entry name" value="Peptidase_S9_cat"/>
</dbReference>
<evidence type="ECO:0000259" key="8">
    <source>
        <dbReference type="Pfam" id="PF00326"/>
    </source>
</evidence>
<comment type="caution">
    <text evidence="10">The sequence shown here is derived from an EMBL/GenBank/DDBJ whole genome shotgun (WGS) entry which is preliminary data.</text>
</comment>
<evidence type="ECO:0000313" key="11">
    <source>
        <dbReference type="Proteomes" id="UP000250918"/>
    </source>
</evidence>
<comment type="similarity">
    <text evidence="2">Belongs to the peptidase S9A family.</text>
</comment>
<dbReference type="FunFam" id="3.40.50.1820:FF:000005">
    <property type="entry name" value="Prolyl endopeptidase"/>
    <property type="match status" value="1"/>
</dbReference>
<dbReference type="Proteomes" id="UP000250918">
    <property type="component" value="Unassembled WGS sequence"/>
</dbReference>
<dbReference type="PROSITE" id="PS00708">
    <property type="entry name" value="PRO_ENDOPEP_SER"/>
    <property type="match status" value="1"/>
</dbReference>
<proteinExistence type="inferred from homology"/>
<evidence type="ECO:0000256" key="3">
    <source>
        <dbReference type="ARBA" id="ARBA00011897"/>
    </source>
</evidence>
<keyword evidence="7" id="KW-0732">Signal</keyword>
<evidence type="ECO:0000256" key="2">
    <source>
        <dbReference type="ARBA" id="ARBA00005228"/>
    </source>
</evidence>
<accession>A0A855X9Y4</accession>
<dbReference type="AlphaFoldDB" id="A0A855X9Y4"/>
<dbReference type="EC" id="3.4.21.26" evidence="3"/>
<dbReference type="InterPro" id="IPR029058">
    <property type="entry name" value="AB_hydrolase_fold"/>
</dbReference>
<feature type="signal peptide" evidence="7">
    <location>
        <begin position="1"/>
        <end position="24"/>
    </location>
</feature>
<dbReference type="Pfam" id="PF02897">
    <property type="entry name" value="Peptidase_S9_N"/>
    <property type="match status" value="1"/>
</dbReference>
<dbReference type="SUPFAM" id="SSF50993">
    <property type="entry name" value="Peptidase/esterase 'gauge' domain"/>
    <property type="match status" value="1"/>
</dbReference>
<evidence type="ECO:0000259" key="9">
    <source>
        <dbReference type="Pfam" id="PF02897"/>
    </source>
</evidence>
<name>A0A855X9Y4_9BACT</name>
<dbReference type="PANTHER" id="PTHR42881">
    <property type="entry name" value="PROLYL ENDOPEPTIDASE"/>
    <property type="match status" value="1"/>
</dbReference>
<keyword evidence="5" id="KW-0378">Hydrolase</keyword>
<dbReference type="GO" id="GO:0006508">
    <property type="term" value="P:proteolysis"/>
    <property type="evidence" value="ECO:0007669"/>
    <property type="project" value="UniProtKB-KW"/>
</dbReference>
<dbReference type="PANTHER" id="PTHR42881:SF2">
    <property type="entry name" value="PROLYL ENDOPEPTIDASE"/>
    <property type="match status" value="1"/>
</dbReference>
<evidence type="ECO:0000256" key="4">
    <source>
        <dbReference type="ARBA" id="ARBA00022670"/>
    </source>
</evidence>
<sequence>MVKSALSTSCTLLLILTFNTTTHAQSPLGPPPPTRVAPVVDTLHGIPITDPYRWLEDGGSPEVQAWSEKQFEYFKKYVDEFPGRKTLQREFKQLMWAGSVGTRSVRKGTYFFYRRGGRQNHGVLFMQKGLKGKPEVLLDPNTFSADGTTALDWTSISDDGSVMAYGKSSNGTERSTLYIMRTTDKAQLPDTIPFTRAASIAWLPDNSGFYYTRFPAPGEVPAGDENYYRRIYFHKLGADWHADSLIYEYTPDKTAWSGVGLSPDGRWMVISVYLGWSRAQVYLKDRRDATGTLTTIVDDKEAIFEVTPLNDRFVVKTNDGAPRYCVKVGSYANPAPDNWKIVVPEKDETIDEIGVIANRIIVNSVRNACSKLTMYSLDGKLEKELPTPTLGSISGLGGEWNGHELFYYFSSFNYFPTVFRYDFVTNKQSVVAKQKTNIDLSFLETWQVWYKSKDGTPISMFIVGPKGLKKDGNNPVYLDGYGGFNSIEKPVFSRKTALWLVHGGVYCLANLRGGAEYGEAWHRAGMLENKQNTFDDFIAAAEFLVKEGYTTPKKLCLYGGSNGGLLIGAVVTQRPDICAAAICDVPLLDMLRYHLFRIAKLWVPEYGSSDDSTQFSYILKYSPYQHVTKGTKYPAILFKAGDSDNRVDPLHARKMAALMQASTGSDNPILLRVDTKAGHGQGKPVSKVADEVVDDWSFVFKTLDVKL</sequence>
<protein>
    <recommendedName>
        <fullName evidence="3">prolyl oligopeptidase</fullName>
        <ecNumber evidence="3">3.4.21.26</ecNumber>
    </recommendedName>
</protein>
<evidence type="ECO:0000256" key="7">
    <source>
        <dbReference type="SAM" id="SignalP"/>
    </source>
</evidence>
<comment type="catalytic activity">
    <reaction evidence="1">
        <text>Hydrolysis of Pro-|-Xaa &gt;&gt; Ala-|-Xaa in oligopeptides.</text>
        <dbReference type="EC" id="3.4.21.26"/>
    </reaction>
</comment>
<keyword evidence="6" id="KW-0720">Serine protease</keyword>
<feature type="domain" description="Peptidase S9 prolyl oligopeptidase catalytic" evidence="8">
    <location>
        <begin position="492"/>
        <end position="704"/>
    </location>
</feature>
<organism evidence="10 11">
    <name type="scientific">candidate division GN15 bacterium</name>
    <dbReference type="NCBI Taxonomy" id="2072418"/>
    <lineage>
        <taxon>Bacteria</taxon>
        <taxon>candidate division GN15</taxon>
    </lineage>
</organism>
<dbReference type="InterPro" id="IPR002470">
    <property type="entry name" value="Peptidase_S9A"/>
</dbReference>
<keyword evidence="4" id="KW-0645">Protease</keyword>